<proteinExistence type="predicted"/>
<keyword evidence="2" id="KW-1185">Reference proteome</keyword>
<name>G0MBL5_CAEBE</name>
<organism evidence="2">
    <name type="scientific">Caenorhabditis brenneri</name>
    <name type="common">Nematode worm</name>
    <dbReference type="NCBI Taxonomy" id="135651"/>
    <lineage>
        <taxon>Eukaryota</taxon>
        <taxon>Metazoa</taxon>
        <taxon>Ecdysozoa</taxon>
        <taxon>Nematoda</taxon>
        <taxon>Chromadorea</taxon>
        <taxon>Rhabditida</taxon>
        <taxon>Rhabditina</taxon>
        <taxon>Rhabditomorpha</taxon>
        <taxon>Rhabditoidea</taxon>
        <taxon>Rhabditidae</taxon>
        <taxon>Peloderinae</taxon>
        <taxon>Caenorhabditis</taxon>
    </lineage>
</organism>
<dbReference type="AlphaFoldDB" id="G0MBL5"/>
<gene>
    <name evidence="1" type="ORF">CAEBREN_03974</name>
</gene>
<dbReference type="HOGENOM" id="CLU_2742304_0_0_1"/>
<reference evidence="2" key="1">
    <citation type="submission" date="2011-07" db="EMBL/GenBank/DDBJ databases">
        <authorList>
            <consortium name="Caenorhabditis brenneri Sequencing and Analysis Consortium"/>
            <person name="Wilson R.K."/>
        </authorList>
    </citation>
    <scope>NUCLEOTIDE SEQUENCE [LARGE SCALE GENOMIC DNA]</scope>
    <source>
        <strain evidence="2">PB2801</strain>
    </source>
</reference>
<evidence type="ECO:0000313" key="1">
    <source>
        <dbReference type="EMBL" id="EGT40315.1"/>
    </source>
</evidence>
<evidence type="ECO:0000313" key="2">
    <source>
        <dbReference type="Proteomes" id="UP000008068"/>
    </source>
</evidence>
<protein>
    <submittedName>
        <fullName evidence="1">Uncharacterized protein</fullName>
    </submittedName>
</protein>
<dbReference type="Proteomes" id="UP000008068">
    <property type="component" value="Unassembled WGS sequence"/>
</dbReference>
<sequence>MNADQQEGVNAVNSENNIHKSTERSYLQVNGNVTSSHITLQFVKIISLSPINSDLSWVNAVTPQDVYTGDK</sequence>
<dbReference type="EMBL" id="GL379788">
    <property type="protein sequence ID" value="EGT40315.1"/>
    <property type="molecule type" value="Genomic_DNA"/>
</dbReference>
<accession>G0MBL5</accession>
<dbReference type="InParanoid" id="G0MBL5"/>